<feature type="transmembrane region" description="Helical" evidence="2">
    <location>
        <begin position="41"/>
        <end position="61"/>
    </location>
</feature>
<dbReference type="Proteomes" id="UP000661858">
    <property type="component" value="Unassembled WGS sequence"/>
</dbReference>
<evidence type="ECO:0000313" key="3">
    <source>
        <dbReference type="EMBL" id="MBL1086437.1"/>
    </source>
</evidence>
<keyword evidence="2" id="KW-0812">Transmembrane</keyword>
<gene>
    <name evidence="3" type="ORF">JK359_31480</name>
</gene>
<dbReference type="RefSeq" id="WP_201842811.1">
    <property type="nucleotide sequence ID" value="NZ_JAERRK010000022.1"/>
</dbReference>
<dbReference type="InterPro" id="IPR015943">
    <property type="entry name" value="WD40/YVTN_repeat-like_dom_sf"/>
</dbReference>
<proteinExistence type="predicted"/>
<dbReference type="SUPFAM" id="SSF82171">
    <property type="entry name" value="DPP6 N-terminal domain-like"/>
    <property type="match status" value="1"/>
</dbReference>
<dbReference type="Gene3D" id="2.130.10.10">
    <property type="entry name" value="YVTN repeat-like/Quinoprotein amine dehydrogenase"/>
    <property type="match status" value="1"/>
</dbReference>
<evidence type="ECO:0000313" key="4">
    <source>
        <dbReference type="Proteomes" id="UP000661858"/>
    </source>
</evidence>
<feature type="compositionally biased region" description="Basic and acidic residues" evidence="1">
    <location>
        <begin position="82"/>
        <end position="93"/>
    </location>
</feature>
<protein>
    <submittedName>
        <fullName evidence="3">WD40 repeat domain-containing protein</fullName>
    </submittedName>
</protein>
<comment type="caution">
    <text evidence="3">The sequence shown here is derived from an EMBL/GenBank/DDBJ whole genome shotgun (WGS) entry which is preliminary data.</text>
</comment>
<dbReference type="EMBL" id="JAERRK010000022">
    <property type="protein sequence ID" value="MBL1086437.1"/>
    <property type="molecule type" value="Genomic_DNA"/>
</dbReference>
<name>A0A937EN88_9ACTN</name>
<evidence type="ECO:0000256" key="1">
    <source>
        <dbReference type="SAM" id="MobiDB-lite"/>
    </source>
</evidence>
<keyword evidence="4" id="KW-1185">Reference proteome</keyword>
<keyword evidence="2" id="KW-1133">Transmembrane helix</keyword>
<feature type="region of interest" description="Disordered" evidence="1">
    <location>
        <begin position="68"/>
        <end position="93"/>
    </location>
</feature>
<organism evidence="3 4">
    <name type="scientific">Streptomyces actinomycinicus</name>
    <dbReference type="NCBI Taxonomy" id="1695166"/>
    <lineage>
        <taxon>Bacteria</taxon>
        <taxon>Bacillati</taxon>
        <taxon>Actinomycetota</taxon>
        <taxon>Actinomycetes</taxon>
        <taxon>Kitasatosporales</taxon>
        <taxon>Streptomycetaceae</taxon>
        <taxon>Streptomyces</taxon>
    </lineage>
</organism>
<keyword evidence="2" id="KW-0472">Membrane</keyword>
<evidence type="ECO:0000256" key="2">
    <source>
        <dbReference type="SAM" id="Phobius"/>
    </source>
</evidence>
<accession>A0A937EN88</accession>
<dbReference type="AlphaFoldDB" id="A0A937EN88"/>
<sequence length="414" mass="45325">MNVEELVRETLRDQADGQPPAPPGLADRVLGAHRRRRNRRLASVAAATAAVVAIAVGVPLLDSATGTDARPSGALDSGGVRAHPDQSPPRDRIGAGDTVLAAYYTAELQQRTDERGVAARTYWLLDPRTGKYKKDARWSFVTVAPGLKTAAVLERNLPAHRIGLLDLATGEVERWIPVRHGVGGLAFSYDGTRLLATTYGENPDLRVKERLHDEDGRTTWMWGVRFGDSSRSGFYDLDVASGAGSWSPVAPDRDLNPRADFAYSRNARSVYAQYIGGRDGLQQFYDLEGHKTVPPADEKFLRSDVPARLSPSGRLAALGLTKEVAGNPGKSYSSVRDPRTGKEITKVRGGHLLAWADDKHLIAWERVTSLEEEYRPRLVLVTIGSDEVVPLSGVREPDKPGALRESWQPVFARR</sequence>
<reference evidence="3" key="1">
    <citation type="submission" date="2021-01" db="EMBL/GenBank/DDBJ databases">
        <title>WGS of actinomycetes isolated from Thailand.</title>
        <authorList>
            <person name="Thawai C."/>
        </authorList>
    </citation>
    <scope>NUCLEOTIDE SEQUENCE</scope>
    <source>
        <strain evidence="3">RCU-197</strain>
    </source>
</reference>